<feature type="non-terminal residue" evidence="1">
    <location>
        <position position="50"/>
    </location>
</feature>
<gene>
    <name evidence="1" type="ORF">S12H4_56679</name>
</gene>
<dbReference type="AlphaFoldDB" id="X1VZK4"/>
<name>X1VZK4_9ZZZZ</name>
<protein>
    <submittedName>
        <fullName evidence="1">Uncharacterized protein</fullName>
    </submittedName>
</protein>
<evidence type="ECO:0000313" key="1">
    <source>
        <dbReference type="EMBL" id="GAJ18610.1"/>
    </source>
</evidence>
<sequence>MQLLGKKKIKLPEKKDEGVPGEALLGVLGMRRYRVPEGYEELQKYPLNPP</sequence>
<reference evidence="1" key="1">
    <citation type="journal article" date="2014" name="Front. Microbiol.">
        <title>High frequency of phylogenetically diverse reductive dehalogenase-homologous genes in deep subseafloor sedimentary metagenomes.</title>
        <authorList>
            <person name="Kawai M."/>
            <person name="Futagami T."/>
            <person name="Toyoda A."/>
            <person name="Takaki Y."/>
            <person name="Nishi S."/>
            <person name="Hori S."/>
            <person name="Arai W."/>
            <person name="Tsubouchi T."/>
            <person name="Morono Y."/>
            <person name="Uchiyama I."/>
            <person name="Ito T."/>
            <person name="Fujiyama A."/>
            <person name="Inagaki F."/>
            <person name="Takami H."/>
        </authorList>
    </citation>
    <scope>NUCLEOTIDE SEQUENCE</scope>
    <source>
        <strain evidence="1">Expedition CK06-06</strain>
    </source>
</reference>
<proteinExistence type="predicted"/>
<organism evidence="1">
    <name type="scientific">marine sediment metagenome</name>
    <dbReference type="NCBI Taxonomy" id="412755"/>
    <lineage>
        <taxon>unclassified sequences</taxon>
        <taxon>metagenomes</taxon>
        <taxon>ecological metagenomes</taxon>
    </lineage>
</organism>
<accession>X1VZK4</accession>
<comment type="caution">
    <text evidence="1">The sequence shown here is derived from an EMBL/GenBank/DDBJ whole genome shotgun (WGS) entry which is preliminary data.</text>
</comment>
<dbReference type="EMBL" id="BARW01036532">
    <property type="protein sequence ID" value="GAJ18610.1"/>
    <property type="molecule type" value="Genomic_DNA"/>
</dbReference>